<name>A0A9N7VTF6_PLEPL</name>
<evidence type="ECO:0000313" key="3">
    <source>
        <dbReference type="Proteomes" id="UP001153269"/>
    </source>
</evidence>
<dbReference type="Proteomes" id="UP001153269">
    <property type="component" value="Unassembled WGS sequence"/>
</dbReference>
<dbReference type="EMBL" id="CADEAL010004234">
    <property type="protein sequence ID" value="CAB1454962.1"/>
    <property type="molecule type" value="Genomic_DNA"/>
</dbReference>
<sequence length="190" mass="20846">MPAREHHRASSDGSRTVRPVSARQLSESREMSGGGQAVSGRREETSANVSRSQPFRVDGRLPISDRPQASVRAEEPIGAGSLYRRNLSIIPCISRSSMYSLTSSPSPKVEGPVPLVMSQASSLQCLQRMTPDSGSAVSDRGQSDLKKQHSSEGVLQPLVMKMQKWLKLMWRRPPLVPRIDPSSSAETTYM</sequence>
<protein>
    <submittedName>
        <fullName evidence="2">Uncharacterized protein</fullName>
    </submittedName>
</protein>
<comment type="caution">
    <text evidence="2">The sequence shown here is derived from an EMBL/GenBank/DDBJ whole genome shotgun (WGS) entry which is preliminary data.</text>
</comment>
<proteinExistence type="predicted"/>
<organism evidence="2 3">
    <name type="scientific">Pleuronectes platessa</name>
    <name type="common">European plaice</name>
    <dbReference type="NCBI Taxonomy" id="8262"/>
    <lineage>
        <taxon>Eukaryota</taxon>
        <taxon>Metazoa</taxon>
        <taxon>Chordata</taxon>
        <taxon>Craniata</taxon>
        <taxon>Vertebrata</taxon>
        <taxon>Euteleostomi</taxon>
        <taxon>Actinopterygii</taxon>
        <taxon>Neopterygii</taxon>
        <taxon>Teleostei</taxon>
        <taxon>Neoteleostei</taxon>
        <taxon>Acanthomorphata</taxon>
        <taxon>Carangaria</taxon>
        <taxon>Pleuronectiformes</taxon>
        <taxon>Pleuronectoidei</taxon>
        <taxon>Pleuronectidae</taxon>
        <taxon>Pleuronectes</taxon>
    </lineage>
</organism>
<feature type="compositionally biased region" description="Basic and acidic residues" evidence="1">
    <location>
        <begin position="141"/>
        <end position="150"/>
    </location>
</feature>
<feature type="region of interest" description="Disordered" evidence="1">
    <location>
        <begin position="128"/>
        <end position="150"/>
    </location>
</feature>
<accession>A0A9N7VTF6</accession>
<gene>
    <name evidence="2" type="ORF">PLEPLA_LOCUS42732</name>
</gene>
<feature type="region of interest" description="Disordered" evidence="1">
    <location>
        <begin position="1"/>
        <end position="72"/>
    </location>
</feature>
<keyword evidence="3" id="KW-1185">Reference proteome</keyword>
<evidence type="ECO:0000256" key="1">
    <source>
        <dbReference type="SAM" id="MobiDB-lite"/>
    </source>
</evidence>
<evidence type="ECO:0000313" key="2">
    <source>
        <dbReference type="EMBL" id="CAB1454962.1"/>
    </source>
</evidence>
<reference evidence="2" key="1">
    <citation type="submission" date="2020-03" db="EMBL/GenBank/DDBJ databases">
        <authorList>
            <person name="Weist P."/>
        </authorList>
    </citation>
    <scope>NUCLEOTIDE SEQUENCE</scope>
</reference>
<dbReference type="AlphaFoldDB" id="A0A9N7VTF6"/>